<sequence length="265" mass="28404">MSQSQTSVATDSSRPAKKLKATISKNDGGDAKAPALPLPKPARDRASSLSAPPLPLEQKKTTECACALKRRLGDDEARVCKIAGAVSTILDALGEDTGREGLQDTPRRMAKLLVDCTSGYAKRLEDVLNGAVFAEDYSQMVLVKDIQLYSLCEHHVVPFFGKCHIAYIPNGKVLGLSKLARIAHMFAKRLQVQERLTTQIAEAVAEACGPCGVGVVVEATHMCMCMRGVQATGSSTVTSALLGSFKSDPRTRAEFFASVGRPQRL</sequence>
<dbReference type="Pfam" id="PF01227">
    <property type="entry name" value="GTP_cyclohydroI"/>
    <property type="match status" value="1"/>
</dbReference>
<organism evidence="9 10">
    <name type="scientific">Aureococcus anophagefferens</name>
    <name type="common">Harmful bloom alga</name>
    <dbReference type="NCBI Taxonomy" id="44056"/>
    <lineage>
        <taxon>Eukaryota</taxon>
        <taxon>Sar</taxon>
        <taxon>Stramenopiles</taxon>
        <taxon>Ochrophyta</taxon>
        <taxon>Pelagophyceae</taxon>
        <taxon>Pelagomonadales</taxon>
        <taxon>Pelagomonadaceae</taxon>
        <taxon>Aureococcus</taxon>
    </lineage>
</organism>
<dbReference type="PROSITE" id="PS00860">
    <property type="entry name" value="GTP_CYCLOHYDROL_1_2"/>
    <property type="match status" value="1"/>
</dbReference>
<dbReference type="InterPro" id="IPR020602">
    <property type="entry name" value="GTP_CycHdrlase_I_dom"/>
</dbReference>
<dbReference type="Proteomes" id="UP001363151">
    <property type="component" value="Unassembled WGS sequence"/>
</dbReference>
<dbReference type="InterPro" id="IPR001474">
    <property type="entry name" value="GTP_CycHdrlase_I"/>
</dbReference>
<feature type="domain" description="GTP cyclohydrolase I" evidence="8">
    <location>
        <begin position="83"/>
        <end position="259"/>
    </location>
</feature>
<dbReference type="Gene3D" id="3.30.1130.10">
    <property type="match status" value="1"/>
</dbReference>
<dbReference type="Gene3D" id="1.10.286.10">
    <property type="match status" value="1"/>
</dbReference>
<evidence type="ECO:0000256" key="1">
    <source>
        <dbReference type="ARBA" id="ARBA00005080"/>
    </source>
</evidence>
<dbReference type="EC" id="3.5.4.16" evidence="3"/>
<evidence type="ECO:0000313" key="9">
    <source>
        <dbReference type="EMBL" id="KAK7253453.1"/>
    </source>
</evidence>
<feature type="region of interest" description="Disordered" evidence="7">
    <location>
        <begin position="1"/>
        <end position="54"/>
    </location>
</feature>
<dbReference type="InterPro" id="IPR043134">
    <property type="entry name" value="GTP-CH-I_N"/>
</dbReference>
<dbReference type="CDD" id="cd00642">
    <property type="entry name" value="GTP_cyclohydro1"/>
    <property type="match status" value="1"/>
</dbReference>
<evidence type="ECO:0000256" key="6">
    <source>
        <dbReference type="ARBA" id="ARBA00030854"/>
    </source>
</evidence>
<feature type="compositionally biased region" description="Polar residues" evidence="7">
    <location>
        <begin position="1"/>
        <end position="13"/>
    </location>
</feature>
<evidence type="ECO:0000256" key="5">
    <source>
        <dbReference type="ARBA" id="ARBA00022801"/>
    </source>
</evidence>
<evidence type="ECO:0000313" key="10">
    <source>
        <dbReference type="Proteomes" id="UP001363151"/>
    </source>
</evidence>
<evidence type="ECO:0000256" key="3">
    <source>
        <dbReference type="ARBA" id="ARBA00012715"/>
    </source>
</evidence>
<dbReference type="PANTHER" id="PTHR11109">
    <property type="entry name" value="GTP CYCLOHYDROLASE I"/>
    <property type="match status" value="1"/>
</dbReference>
<dbReference type="NCBIfam" id="TIGR00063">
    <property type="entry name" value="folE"/>
    <property type="match status" value="1"/>
</dbReference>
<dbReference type="PANTHER" id="PTHR11109:SF7">
    <property type="entry name" value="GTP CYCLOHYDROLASE 1"/>
    <property type="match status" value="1"/>
</dbReference>
<accession>A0ABR1GC55</accession>
<dbReference type="NCBIfam" id="NF006825">
    <property type="entry name" value="PRK09347.1-2"/>
    <property type="match status" value="1"/>
</dbReference>
<dbReference type="PROSITE" id="PS00859">
    <property type="entry name" value="GTP_CYCLOHYDROL_1_1"/>
    <property type="match status" value="1"/>
</dbReference>
<comment type="caution">
    <text evidence="9">The sequence shown here is derived from an EMBL/GenBank/DDBJ whole genome shotgun (WGS) entry which is preliminary data.</text>
</comment>
<dbReference type="HAMAP" id="MF_00223">
    <property type="entry name" value="FolE"/>
    <property type="match status" value="1"/>
</dbReference>
<comment type="similarity">
    <text evidence="2">Belongs to the GTP cyclohydrolase I family.</text>
</comment>
<name>A0ABR1GC55_AURAN</name>
<reference evidence="9 10" key="1">
    <citation type="submission" date="2024-03" db="EMBL/GenBank/DDBJ databases">
        <title>Aureococcus anophagefferens CCMP1851 and Kratosvirus quantuckense: Draft genome of a second virus-susceptible host strain in the model system.</title>
        <authorList>
            <person name="Chase E."/>
            <person name="Truchon A.R."/>
            <person name="Schepens W."/>
            <person name="Wilhelm S.W."/>
        </authorList>
    </citation>
    <scope>NUCLEOTIDE SEQUENCE [LARGE SCALE GENOMIC DNA]</scope>
    <source>
        <strain evidence="9 10">CCMP1851</strain>
    </source>
</reference>
<dbReference type="InterPro" id="IPR043133">
    <property type="entry name" value="GTP-CH-I_C/QueF"/>
</dbReference>
<dbReference type="EMBL" id="JBBJCI010000035">
    <property type="protein sequence ID" value="KAK7253453.1"/>
    <property type="molecule type" value="Genomic_DNA"/>
</dbReference>
<evidence type="ECO:0000256" key="4">
    <source>
        <dbReference type="ARBA" id="ARBA00017272"/>
    </source>
</evidence>
<evidence type="ECO:0000256" key="2">
    <source>
        <dbReference type="ARBA" id="ARBA00008085"/>
    </source>
</evidence>
<gene>
    <name evidence="9" type="primary">GCH1</name>
    <name evidence="9" type="ORF">SO694_00001836</name>
</gene>
<evidence type="ECO:0000256" key="7">
    <source>
        <dbReference type="SAM" id="MobiDB-lite"/>
    </source>
</evidence>
<keyword evidence="10" id="KW-1185">Reference proteome</keyword>
<evidence type="ECO:0000259" key="8">
    <source>
        <dbReference type="Pfam" id="PF01227"/>
    </source>
</evidence>
<protein>
    <recommendedName>
        <fullName evidence="4">GTP cyclohydrolase 1</fullName>
        <ecNumber evidence="3">3.5.4.16</ecNumber>
    </recommendedName>
    <alternativeName>
        <fullName evidence="6">GTP cyclohydrolase I</fullName>
    </alternativeName>
</protein>
<keyword evidence="5" id="KW-0378">Hydrolase</keyword>
<dbReference type="SUPFAM" id="SSF55620">
    <property type="entry name" value="Tetrahydrobiopterin biosynthesis enzymes-like"/>
    <property type="match status" value="1"/>
</dbReference>
<comment type="pathway">
    <text evidence="1">Cofactor biosynthesis; 7,8-dihydroneopterin triphosphate biosynthesis; 7,8-dihydroneopterin triphosphate from GTP: step 1/1.</text>
</comment>
<dbReference type="NCBIfam" id="NF006826">
    <property type="entry name" value="PRK09347.1-3"/>
    <property type="match status" value="1"/>
</dbReference>
<proteinExistence type="inferred from homology"/>
<dbReference type="InterPro" id="IPR018234">
    <property type="entry name" value="GTP_CycHdrlase_I_CS"/>
</dbReference>